<dbReference type="InterPro" id="IPR036909">
    <property type="entry name" value="Cyt_c-like_dom_sf"/>
</dbReference>
<accession>A0A1X0U5K0</accession>
<dbReference type="Proteomes" id="UP000192671">
    <property type="component" value="Unassembled WGS sequence"/>
</dbReference>
<dbReference type="InterPro" id="IPR009056">
    <property type="entry name" value="Cyt_c-like_dom"/>
</dbReference>
<feature type="chain" id="PRO_5012100347" description="Cytochrome c domain-containing protein" evidence="5">
    <location>
        <begin position="19"/>
        <end position="185"/>
    </location>
</feature>
<dbReference type="GO" id="GO:0046872">
    <property type="term" value="F:metal ion binding"/>
    <property type="evidence" value="ECO:0007669"/>
    <property type="project" value="UniProtKB-KW"/>
</dbReference>
<feature type="signal peptide" evidence="5">
    <location>
        <begin position="1"/>
        <end position="18"/>
    </location>
</feature>
<evidence type="ECO:0000256" key="2">
    <source>
        <dbReference type="ARBA" id="ARBA00022723"/>
    </source>
</evidence>
<comment type="caution">
    <text evidence="7">The sequence shown here is derived from an EMBL/GenBank/DDBJ whole genome shotgun (WGS) entry which is preliminary data.</text>
</comment>
<dbReference type="GO" id="GO:0009055">
    <property type="term" value="F:electron transfer activity"/>
    <property type="evidence" value="ECO:0007669"/>
    <property type="project" value="InterPro"/>
</dbReference>
<protein>
    <recommendedName>
        <fullName evidence="6">Cytochrome c domain-containing protein</fullName>
    </recommendedName>
</protein>
<proteinExistence type="predicted"/>
<evidence type="ECO:0000313" key="7">
    <source>
        <dbReference type="EMBL" id="ORI10776.1"/>
    </source>
</evidence>
<keyword evidence="5" id="KW-0732">Signal</keyword>
<dbReference type="AlphaFoldDB" id="A0A1X0U5K0"/>
<evidence type="ECO:0000259" key="6">
    <source>
        <dbReference type="PROSITE" id="PS51007"/>
    </source>
</evidence>
<keyword evidence="3 4" id="KW-0408">Iron</keyword>
<evidence type="ECO:0000313" key="8">
    <source>
        <dbReference type="Proteomes" id="UP000192671"/>
    </source>
</evidence>
<dbReference type="SUPFAM" id="SSF46626">
    <property type="entry name" value="Cytochrome c"/>
    <property type="match status" value="1"/>
</dbReference>
<dbReference type="GO" id="GO:0020037">
    <property type="term" value="F:heme binding"/>
    <property type="evidence" value="ECO:0007669"/>
    <property type="project" value="InterPro"/>
</dbReference>
<sequence length="185" mass="20321">MKKIVMFLGLSAALFANDAYVGTPAKILDKVGGKEIGQLFVGAKVKVLKDSGNFAEVEYNGFVPGEGNTAYARLGVLESDISVKNDKNFKKNGVQKDDYDNEWIKVSVKGAVEKKALKPNLDEVYKPGEELFKERCGACHALHGYDEFNVNVWPSVIKTMIGNAGLDETETQTLTRFLQSKAPIE</sequence>
<gene>
    <name evidence="7" type="ORF">A3835_00150</name>
</gene>
<evidence type="ECO:0000256" key="1">
    <source>
        <dbReference type="ARBA" id="ARBA00022617"/>
    </source>
</evidence>
<evidence type="ECO:0000256" key="4">
    <source>
        <dbReference type="PROSITE-ProRule" id="PRU00433"/>
    </source>
</evidence>
<keyword evidence="2 4" id="KW-0479">Metal-binding</keyword>
<keyword evidence="1 4" id="KW-0349">Heme</keyword>
<reference evidence="7 8" key="1">
    <citation type="journal article" date="2017" name="Gene Rep">
        <title>The ribosomal RNA operon (rrn) of Campylobacter concisus supports molecular typing to genomospecies level.</title>
        <authorList>
            <person name="Huq M."/>
            <person name="Van T.T.H."/>
            <person name="Gurtler V."/>
            <person name="Elshagmani E."/>
            <person name="Allemailem K.S."/>
            <person name="Smooker P.M."/>
            <person name="Istivan T.S."/>
        </authorList>
    </citation>
    <scope>NUCLEOTIDE SEQUENCE [LARGE SCALE GENOMIC DNA]</scope>
    <source>
        <strain evidence="7 8">RCH 26</strain>
    </source>
</reference>
<evidence type="ECO:0000256" key="5">
    <source>
        <dbReference type="SAM" id="SignalP"/>
    </source>
</evidence>
<dbReference type="EMBL" id="LVWL01000001">
    <property type="protein sequence ID" value="ORI10776.1"/>
    <property type="molecule type" value="Genomic_DNA"/>
</dbReference>
<dbReference type="Gene3D" id="1.10.760.10">
    <property type="entry name" value="Cytochrome c-like domain"/>
    <property type="match status" value="1"/>
</dbReference>
<name>A0A1X0U5K0_9BACT</name>
<organism evidence="7 8">
    <name type="scientific">Campylobacter concisus</name>
    <dbReference type="NCBI Taxonomy" id="199"/>
    <lineage>
        <taxon>Bacteria</taxon>
        <taxon>Pseudomonadati</taxon>
        <taxon>Campylobacterota</taxon>
        <taxon>Epsilonproteobacteria</taxon>
        <taxon>Campylobacterales</taxon>
        <taxon>Campylobacteraceae</taxon>
        <taxon>Campylobacter</taxon>
    </lineage>
</organism>
<feature type="domain" description="Cytochrome c" evidence="6">
    <location>
        <begin position="123"/>
        <end position="185"/>
    </location>
</feature>
<dbReference type="PROSITE" id="PS51007">
    <property type="entry name" value="CYTC"/>
    <property type="match status" value="1"/>
</dbReference>
<evidence type="ECO:0000256" key="3">
    <source>
        <dbReference type="ARBA" id="ARBA00023004"/>
    </source>
</evidence>